<feature type="chain" id="PRO_5040482416" description="Domain of unknown function DX domain-containing protein" evidence="2">
    <location>
        <begin position="22"/>
        <end position="674"/>
    </location>
</feature>
<organism evidence="4 5">
    <name type="scientific">Caenorhabditis angaria</name>
    <dbReference type="NCBI Taxonomy" id="860376"/>
    <lineage>
        <taxon>Eukaryota</taxon>
        <taxon>Metazoa</taxon>
        <taxon>Ecdysozoa</taxon>
        <taxon>Nematoda</taxon>
        <taxon>Chromadorea</taxon>
        <taxon>Rhabditida</taxon>
        <taxon>Rhabditina</taxon>
        <taxon>Rhabditomorpha</taxon>
        <taxon>Rhabditoidea</taxon>
        <taxon>Rhabditidae</taxon>
        <taxon>Peloderinae</taxon>
        <taxon>Caenorhabditis</taxon>
    </lineage>
</organism>
<keyword evidence="1" id="KW-0812">Transmembrane</keyword>
<feature type="signal peptide" evidence="2">
    <location>
        <begin position="1"/>
        <end position="21"/>
    </location>
</feature>
<gene>
    <name evidence="4" type="ORF">CAMP_LOCUS10591</name>
</gene>
<dbReference type="EMBL" id="CANHGI010000004">
    <property type="protein sequence ID" value="CAI5447954.1"/>
    <property type="molecule type" value="Genomic_DNA"/>
</dbReference>
<comment type="caution">
    <text evidence="4">The sequence shown here is derived from an EMBL/GenBank/DDBJ whole genome shotgun (WGS) entry which is preliminary data.</text>
</comment>
<evidence type="ECO:0000259" key="3">
    <source>
        <dbReference type="Pfam" id="PF01666"/>
    </source>
</evidence>
<name>A0A9P1N2Y3_9PELO</name>
<dbReference type="Pfam" id="PF01666">
    <property type="entry name" value="DX"/>
    <property type="match status" value="1"/>
</dbReference>
<evidence type="ECO:0000313" key="5">
    <source>
        <dbReference type="Proteomes" id="UP001152747"/>
    </source>
</evidence>
<dbReference type="Proteomes" id="UP001152747">
    <property type="component" value="Unassembled WGS sequence"/>
</dbReference>
<feature type="transmembrane region" description="Helical" evidence="1">
    <location>
        <begin position="611"/>
        <end position="632"/>
    </location>
</feature>
<protein>
    <recommendedName>
        <fullName evidence="3">Domain of unknown function DX domain-containing protein</fullName>
    </recommendedName>
</protein>
<evidence type="ECO:0000256" key="1">
    <source>
        <dbReference type="SAM" id="Phobius"/>
    </source>
</evidence>
<keyword evidence="5" id="KW-1185">Reference proteome</keyword>
<feature type="domain" description="Domain of unknown function DX" evidence="3">
    <location>
        <begin position="512"/>
        <end position="590"/>
    </location>
</feature>
<proteinExistence type="predicted"/>
<sequence>MVENRTRMWIILALVITMVEGSNENEDYVGLLWKVAYTPPEPPKEFLPMDFDTVKNRADLKKCKKSLDCPLDFFCNEPISKKINKKFCYRIPTYSPEKYFQSLSENAIGLHLCNINDHHSSNKCSTCRKPAEISKTPDNAKLLWGNKRYDGYCFKEIEVGCKNGKVGYNRNEIVEYCKEEKGALSAYIFSNQKRIVCCPRTYCKLTGTKNNFRSSELDLELFAMCSHVRFGGSAGLSGNLANIISNKFVFCDADSIICPYPFAYHLFKDHLMNYSEIPSELLPDGFNNVQKTPIKCNNNKDCGNNRFCGPFLSFQTNPTNKKSCYLRNRKYYDQKAGDDCNLDENCLDETGKPNLGKFICTENLETMLLASEVNYCWNAPPIPKPHKLSEAMDENEIGLHFCNTPDDCPLLPIGSFVCIQFGNDVTYMGIVKDRRTLCNGICIKTSLPKVVSQTVADVFCPDLQTKLANEPKCDSNGICTTQRGAVCILGHCCPSSEFNMTTMEVIKGKYHYLTAEPCDHFDQSYRKLWYAYCDPETRNIAYFGNMSEFDEPLTMLEFNKSCLSWKYCPTGFVCLFQNIKDKLGKCYHNPLKPIVPIEKFDFEIPEAEIPASIYVILVTLTLGLFIIAYAIYETETNRRKNDEERIERAIRHQMGLDEAGVIEIDEHNSGYITM</sequence>
<keyword evidence="1" id="KW-0472">Membrane</keyword>
<dbReference type="PANTHER" id="PTHR36157:SF1">
    <property type="entry name" value="DOMAIN OF UNKNOWN FUNCTION DX DOMAIN-CONTAINING PROTEIN"/>
    <property type="match status" value="1"/>
</dbReference>
<dbReference type="PANTHER" id="PTHR36157">
    <property type="entry name" value="PROTEIN CBG12671-RELATED"/>
    <property type="match status" value="1"/>
</dbReference>
<evidence type="ECO:0000256" key="2">
    <source>
        <dbReference type="SAM" id="SignalP"/>
    </source>
</evidence>
<reference evidence="4" key="1">
    <citation type="submission" date="2022-11" db="EMBL/GenBank/DDBJ databases">
        <authorList>
            <person name="Kikuchi T."/>
        </authorList>
    </citation>
    <scope>NUCLEOTIDE SEQUENCE</scope>
    <source>
        <strain evidence="4">PS1010</strain>
    </source>
</reference>
<dbReference type="AlphaFoldDB" id="A0A9P1N2Y3"/>
<accession>A0A9P1N2Y3</accession>
<dbReference type="InterPro" id="IPR002593">
    <property type="entry name" value="DX"/>
</dbReference>
<evidence type="ECO:0000313" key="4">
    <source>
        <dbReference type="EMBL" id="CAI5447954.1"/>
    </source>
</evidence>
<dbReference type="OrthoDB" id="5871796at2759"/>
<keyword evidence="2" id="KW-0732">Signal</keyword>
<keyword evidence="1" id="KW-1133">Transmembrane helix</keyword>